<dbReference type="Proteomes" id="UP000046392">
    <property type="component" value="Unplaced"/>
</dbReference>
<dbReference type="STRING" id="174720.A0A0N5BSK9"/>
<organism evidence="1 2">
    <name type="scientific">Strongyloides papillosus</name>
    <name type="common">Intestinal threadworm</name>
    <dbReference type="NCBI Taxonomy" id="174720"/>
    <lineage>
        <taxon>Eukaryota</taxon>
        <taxon>Metazoa</taxon>
        <taxon>Ecdysozoa</taxon>
        <taxon>Nematoda</taxon>
        <taxon>Chromadorea</taxon>
        <taxon>Rhabditida</taxon>
        <taxon>Tylenchina</taxon>
        <taxon>Panagrolaimomorpha</taxon>
        <taxon>Strongyloidoidea</taxon>
        <taxon>Strongyloididae</taxon>
        <taxon>Strongyloides</taxon>
    </lineage>
</organism>
<name>A0A0N5BSK9_STREA</name>
<protein>
    <submittedName>
        <fullName evidence="2">DUF4915 domain-containing protein</fullName>
    </submittedName>
</protein>
<sequence>MITFSPDERFKGARLNRIGIDGHTLYLAPSRSQYVEIWKCHCLIPNSWEKVVKIYFKELIFKIYGFDKLNNIIYCLCIGILNDCEYPEILLIKIDGSKFNSYNIVKLDIDSGDEFENNVLLDNISMVSSGGRIFMYDGSIIKGDIPYWEIIITQDGTFRIIDQKIIDKESEERKNFLSTRFPVILDAEERKILRFTNTSSILIYNKDLEDWVEYTVALENDLNPCLIENKGLKESYGSMGHRVKAVESKLQLVSNGNYVVGNVLDKHKYHFYEFQLNEIKKEYSFKILTSFKWTENYFKMFYPTIGDDKIIFISDKIINIVPLRPLYLREAMFWQYQTLHCKISKDNAYVGGISENDVKNIIGCKGIENLV</sequence>
<evidence type="ECO:0000313" key="1">
    <source>
        <dbReference type="Proteomes" id="UP000046392"/>
    </source>
</evidence>
<keyword evidence="1" id="KW-1185">Reference proteome</keyword>
<evidence type="ECO:0000313" key="2">
    <source>
        <dbReference type="WBParaSite" id="SPAL_0000885100.1"/>
    </source>
</evidence>
<reference evidence="2" key="1">
    <citation type="submission" date="2017-02" db="UniProtKB">
        <authorList>
            <consortium name="WormBaseParasite"/>
        </authorList>
    </citation>
    <scope>IDENTIFICATION</scope>
</reference>
<dbReference type="AlphaFoldDB" id="A0A0N5BSK9"/>
<dbReference type="WBParaSite" id="SPAL_0000885100.1">
    <property type="protein sequence ID" value="SPAL_0000885100.1"/>
    <property type="gene ID" value="SPAL_0000885100"/>
</dbReference>
<accession>A0A0N5BSK9</accession>
<proteinExistence type="predicted"/>